<reference evidence="3 4" key="1">
    <citation type="submission" date="2015-11" db="EMBL/GenBank/DDBJ databases">
        <authorList>
            <person name="Zhang Y."/>
            <person name="Guo Z."/>
        </authorList>
    </citation>
    <scope>NUCLEOTIDE SEQUENCE [LARGE SCALE GENOMIC DNA]</scope>
    <source>
        <strain evidence="3 4">KCTC 12086</strain>
    </source>
</reference>
<accession>A0A0S2K593</accession>
<evidence type="ECO:0000256" key="1">
    <source>
        <dbReference type="SAM" id="SignalP"/>
    </source>
</evidence>
<protein>
    <recommendedName>
        <fullName evidence="2">Cadherin domain-containing protein</fullName>
    </recommendedName>
</protein>
<dbReference type="RefSeq" id="WP_058031060.1">
    <property type="nucleotide sequence ID" value="NZ_CP013187.1"/>
</dbReference>
<sequence length="494" mass="53370">MQFNSSRAPFSLSLICSALLLSACGSSDNNSAPTLSGELNPSVLENTTLVANYTANDPDGDAITLTISGDDSDLFTITQQGELSFKNAQDFETAGKTTFSVTLTATENQADKLSTSLNITVSLGDVKDTPDFAAVQTIAPDYTSSEVVFVDALNQQVETGYYVKAKSDYTVASYNSDLFHIGRFFIDTIDKYNVAEKDAAVWSYSTQDDQDSTSRNPYTLVSLSDTKAYLIRYGSGKVWIVNPQATQQEDFKIGELDISAYSNDNKNGTPSPSAAVILDDKLYIAMQRQNDNFSAGTAYVAVFDTATDEEIETNANSEDSFKGIPLAGVNPLENSIIAANEKIYVTTRSGYSAPSLELSRIEEISPADYSVKSVLTAQDIENNTSGYISGTAIVSAEKGYFYSSEAFFTPSYHVKSTLHEFNPTSGEIIASGIANTGETAISKIKLDSANFLWMSIGDPTAPGIDILNTETNEKYKDRLATELNPSSIAFLAEQ</sequence>
<evidence type="ECO:0000259" key="2">
    <source>
        <dbReference type="PROSITE" id="PS50268"/>
    </source>
</evidence>
<dbReference type="SUPFAM" id="SSF49313">
    <property type="entry name" value="Cadherin-like"/>
    <property type="match status" value="1"/>
</dbReference>
<keyword evidence="4" id="KW-1185">Reference proteome</keyword>
<name>A0A0S2K593_9GAMM</name>
<dbReference type="SUPFAM" id="SSF50965">
    <property type="entry name" value="Galactose oxidase, central domain"/>
    <property type="match status" value="1"/>
</dbReference>
<evidence type="ECO:0000313" key="3">
    <source>
        <dbReference type="EMBL" id="ALO43401.1"/>
    </source>
</evidence>
<dbReference type="PATRIC" id="fig|161398.10.peg.2975"/>
<dbReference type="InterPro" id="IPR015919">
    <property type="entry name" value="Cadherin-like_sf"/>
</dbReference>
<proteinExistence type="predicted"/>
<dbReference type="KEGG" id="pphe:PP2015_2918"/>
<dbReference type="STRING" id="161398.PP2015_2918"/>
<dbReference type="GO" id="GO:0005509">
    <property type="term" value="F:calcium ion binding"/>
    <property type="evidence" value="ECO:0007669"/>
    <property type="project" value="InterPro"/>
</dbReference>
<feature type="chain" id="PRO_5006601125" description="Cadherin domain-containing protein" evidence="1">
    <location>
        <begin position="32"/>
        <end position="494"/>
    </location>
</feature>
<dbReference type="EMBL" id="CP013187">
    <property type="protein sequence ID" value="ALO43401.1"/>
    <property type="molecule type" value="Genomic_DNA"/>
</dbReference>
<dbReference type="Gene3D" id="2.60.40.60">
    <property type="entry name" value="Cadherins"/>
    <property type="match status" value="1"/>
</dbReference>
<evidence type="ECO:0000313" key="4">
    <source>
        <dbReference type="Proteomes" id="UP000061457"/>
    </source>
</evidence>
<feature type="domain" description="Cadherin" evidence="2">
    <location>
        <begin position="31"/>
        <end position="132"/>
    </location>
</feature>
<dbReference type="Pfam" id="PF17963">
    <property type="entry name" value="Big_9"/>
    <property type="match status" value="1"/>
</dbReference>
<dbReference type="GO" id="GO:0007156">
    <property type="term" value="P:homophilic cell adhesion via plasma membrane adhesion molecules"/>
    <property type="evidence" value="ECO:0007669"/>
    <property type="project" value="InterPro"/>
</dbReference>
<dbReference type="OrthoDB" id="7443339at2"/>
<gene>
    <name evidence="3" type="ORF">PP2015_2918</name>
</gene>
<feature type="signal peptide" evidence="1">
    <location>
        <begin position="1"/>
        <end position="31"/>
    </location>
</feature>
<keyword evidence="1" id="KW-0732">Signal</keyword>
<dbReference type="AlphaFoldDB" id="A0A0S2K593"/>
<dbReference type="Proteomes" id="UP000061457">
    <property type="component" value="Chromosome I"/>
</dbReference>
<dbReference type="InterPro" id="IPR011043">
    <property type="entry name" value="Gal_Oxase/kelch_b-propeller"/>
</dbReference>
<dbReference type="InterPro" id="IPR002126">
    <property type="entry name" value="Cadherin-like_dom"/>
</dbReference>
<dbReference type="PROSITE" id="PS50268">
    <property type="entry name" value="CADHERIN_2"/>
    <property type="match status" value="1"/>
</dbReference>
<dbReference type="GO" id="GO:0016020">
    <property type="term" value="C:membrane"/>
    <property type="evidence" value="ECO:0007669"/>
    <property type="project" value="InterPro"/>
</dbReference>
<organism evidence="3 4">
    <name type="scientific">Pseudoalteromonas phenolica</name>
    <dbReference type="NCBI Taxonomy" id="161398"/>
    <lineage>
        <taxon>Bacteria</taxon>
        <taxon>Pseudomonadati</taxon>
        <taxon>Pseudomonadota</taxon>
        <taxon>Gammaproteobacteria</taxon>
        <taxon>Alteromonadales</taxon>
        <taxon>Pseudoalteromonadaceae</taxon>
        <taxon>Pseudoalteromonas</taxon>
    </lineage>
</organism>
<dbReference type="PROSITE" id="PS51257">
    <property type="entry name" value="PROKAR_LIPOPROTEIN"/>
    <property type="match status" value="1"/>
</dbReference>